<evidence type="ECO:0000313" key="1">
    <source>
        <dbReference type="EMBL" id="PUU83341.1"/>
    </source>
</evidence>
<sequence>MFLFVFPIFSYLPFSTNFPSPSTFVKSLPLLFYFYSSPPCLSPCYSRHYQLIISLCHRFLHPGLGEHWLHSAKKIILFVAFNRHQSDLNSNSNCGRERCSRDRGRVERSEKKVLLNLNGRATRLQFNLPAERQRMFIKIDVSRNHWPEEVLRKILSCG</sequence>
<dbReference type="Proteomes" id="UP000244722">
    <property type="component" value="Unassembled WGS sequence"/>
</dbReference>
<proteinExistence type="predicted"/>
<dbReference type="AlphaFoldDB" id="A0A2T7A6H1"/>
<accession>A0A2T7A6H1</accession>
<organism evidence="1 2">
    <name type="scientific">Tuber borchii</name>
    <name type="common">White truffle</name>
    <dbReference type="NCBI Taxonomy" id="42251"/>
    <lineage>
        <taxon>Eukaryota</taxon>
        <taxon>Fungi</taxon>
        <taxon>Dikarya</taxon>
        <taxon>Ascomycota</taxon>
        <taxon>Pezizomycotina</taxon>
        <taxon>Pezizomycetes</taxon>
        <taxon>Pezizales</taxon>
        <taxon>Tuberaceae</taxon>
        <taxon>Tuber</taxon>
    </lineage>
</organism>
<protein>
    <submittedName>
        <fullName evidence="1">Uncharacterized protein</fullName>
    </submittedName>
</protein>
<gene>
    <name evidence="1" type="ORF">B9Z19DRAFT_164278</name>
</gene>
<dbReference type="EMBL" id="NESQ01000015">
    <property type="protein sequence ID" value="PUU83341.1"/>
    <property type="molecule type" value="Genomic_DNA"/>
</dbReference>
<comment type="caution">
    <text evidence="1">The sequence shown here is derived from an EMBL/GenBank/DDBJ whole genome shotgun (WGS) entry which is preliminary data.</text>
</comment>
<name>A0A2T7A6H1_TUBBO</name>
<dbReference type="OrthoDB" id="10517506at2759"/>
<keyword evidence="2" id="KW-1185">Reference proteome</keyword>
<reference evidence="1 2" key="1">
    <citation type="submission" date="2017-04" db="EMBL/GenBank/DDBJ databases">
        <title>Draft genome sequence of Tuber borchii Vittad., a whitish edible truffle.</title>
        <authorList>
            <consortium name="DOE Joint Genome Institute"/>
            <person name="Murat C."/>
            <person name="Kuo A."/>
            <person name="Barry K.W."/>
            <person name="Clum A."/>
            <person name="Dockter R.B."/>
            <person name="Fauchery L."/>
            <person name="Iotti M."/>
            <person name="Kohler A."/>
            <person name="Labutti K."/>
            <person name="Lindquist E.A."/>
            <person name="Lipzen A."/>
            <person name="Ohm R.A."/>
            <person name="Wang M."/>
            <person name="Grigoriev I.V."/>
            <person name="Zambonelli A."/>
            <person name="Martin F.M."/>
        </authorList>
    </citation>
    <scope>NUCLEOTIDE SEQUENCE [LARGE SCALE GENOMIC DNA]</scope>
    <source>
        <strain evidence="1 2">Tbo3840</strain>
    </source>
</reference>
<evidence type="ECO:0000313" key="2">
    <source>
        <dbReference type="Proteomes" id="UP000244722"/>
    </source>
</evidence>